<dbReference type="InterPro" id="IPR008792">
    <property type="entry name" value="PQQD"/>
</dbReference>
<dbReference type="EMBL" id="NMQW01000023">
    <property type="protein sequence ID" value="OXM85212.1"/>
    <property type="molecule type" value="Genomic_DNA"/>
</dbReference>
<dbReference type="Gene3D" id="1.10.10.1150">
    <property type="entry name" value="Coenzyme PQQ synthesis protein D (PqqD)"/>
    <property type="match status" value="1"/>
</dbReference>
<comment type="caution">
    <text evidence="1">The sequence shown here is derived from an EMBL/GenBank/DDBJ whole genome shotgun (WGS) entry which is preliminary data.</text>
</comment>
<name>A0A229UP76_9BACL</name>
<accession>A0A229UP76</accession>
<dbReference type="InterPro" id="IPR041881">
    <property type="entry name" value="PqqD_sf"/>
</dbReference>
<gene>
    <name evidence="1" type="ORF">CF651_16570</name>
</gene>
<dbReference type="RefSeq" id="WP_094015976.1">
    <property type="nucleotide sequence ID" value="NZ_NMQW01000023.1"/>
</dbReference>
<dbReference type="AlphaFoldDB" id="A0A229UP76"/>
<evidence type="ECO:0000313" key="2">
    <source>
        <dbReference type="Proteomes" id="UP000215509"/>
    </source>
</evidence>
<protein>
    <submittedName>
        <fullName evidence="1">PqqD family protein</fullName>
    </submittedName>
</protein>
<dbReference type="NCBIfam" id="NF033536">
    <property type="entry name" value="lasso_PqqD_Bac"/>
    <property type="match status" value="1"/>
</dbReference>
<dbReference type="Pfam" id="PF05402">
    <property type="entry name" value="PqqD"/>
    <property type="match status" value="1"/>
</dbReference>
<organism evidence="1 2">
    <name type="scientific">Paenibacillus rigui</name>
    <dbReference type="NCBI Taxonomy" id="554312"/>
    <lineage>
        <taxon>Bacteria</taxon>
        <taxon>Bacillati</taxon>
        <taxon>Bacillota</taxon>
        <taxon>Bacilli</taxon>
        <taxon>Bacillales</taxon>
        <taxon>Paenibacillaceae</taxon>
        <taxon>Paenibacillus</taxon>
    </lineage>
</organism>
<proteinExistence type="predicted"/>
<reference evidence="1 2" key="1">
    <citation type="submission" date="2017-07" db="EMBL/GenBank/DDBJ databases">
        <title>Genome sequencing and assembly of Paenibacillus rigui.</title>
        <authorList>
            <person name="Mayilraj S."/>
        </authorList>
    </citation>
    <scope>NUCLEOTIDE SEQUENCE [LARGE SCALE GENOMIC DNA]</scope>
    <source>
        <strain evidence="1 2">JCM 16352</strain>
    </source>
</reference>
<dbReference type="Proteomes" id="UP000215509">
    <property type="component" value="Unassembled WGS sequence"/>
</dbReference>
<sequence length="97" mass="10682">MMTNKTVSLKESYVQAKGNIVSDMGGEKVMLSVHNGKYYNLGEVGGTIWDCLAVPASVQEVVSALMSEYQVEQGECEQQVVSFMEHLLEEKLIGIHS</sequence>
<dbReference type="OrthoDB" id="1495225at2"/>
<evidence type="ECO:0000313" key="1">
    <source>
        <dbReference type="EMBL" id="OXM85212.1"/>
    </source>
</evidence>
<keyword evidence="2" id="KW-1185">Reference proteome</keyword>